<proteinExistence type="predicted"/>
<evidence type="ECO:0000259" key="1">
    <source>
        <dbReference type="Pfam" id="PF11799"/>
    </source>
</evidence>
<evidence type="ECO:0000313" key="2">
    <source>
        <dbReference type="EMBL" id="PWK80941.1"/>
    </source>
</evidence>
<dbReference type="GO" id="GO:0003684">
    <property type="term" value="F:damaged DNA binding"/>
    <property type="evidence" value="ECO:0007669"/>
    <property type="project" value="InterPro"/>
</dbReference>
<dbReference type="InterPro" id="IPR017961">
    <property type="entry name" value="DNA_pol_Y-fam_little_finger"/>
</dbReference>
<comment type="caution">
    <text evidence="2">The sequence shown here is derived from an EMBL/GenBank/DDBJ whole genome shotgun (WGS) entry which is preliminary data.</text>
</comment>
<accession>A0A316HJU8</accession>
<evidence type="ECO:0000313" key="3">
    <source>
        <dbReference type="Proteomes" id="UP000245812"/>
    </source>
</evidence>
<dbReference type="SUPFAM" id="SSF100879">
    <property type="entry name" value="Lesion bypass DNA polymerase (Y-family), little finger domain"/>
    <property type="match status" value="1"/>
</dbReference>
<sequence length="92" mass="10100">HRLAEKTWLVYQREAQRVARSVVLKLKTADFRTLTRTVTPAVPPASAGELAALASALRHRVPAVRYRLVGVGLGGFVDRAAYRAQRDLFGTG</sequence>
<reference evidence="2 3" key="1">
    <citation type="submission" date="2018-05" db="EMBL/GenBank/DDBJ databases">
        <title>Genomic Encyclopedia of Type Strains, Phase IV (KMG-IV): sequencing the most valuable type-strain genomes for metagenomic binning, comparative biology and taxonomic classification.</title>
        <authorList>
            <person name="Goeker M."/>
        </authorList>
    </citation>
    <scope>NUCLEOTIDE SEQUENCE [LARGE SCALE GENOMIC DNA]</scope>
    <source>
        <strain evidence="2 3">DSM 14263</strain>
    </source>
</reference>
<feature type="non-terminal residue" evidence="2">
    <location>
        <position position="1"/>
    </location>
</feature>
<dbReference type="EMBL" id="QGHC01000028">
    <property type="protein sequence ID" value="PWK80941.1"/>
    <property type="molecule type" value="Genomic_DNA"/>
</dbReference>
<feature type="domain" description="DNA polymerase Y-family little finger" evidence="1">
    <location>
        <begin position="3"/>
        <end position="85"/>
    </location>
</feature>
<dbReference type="InterPro" id="IPR036775">
    <property type="entry name" value="DNA_pol_Y-fam_lit_finger_sf"/>
</dbReference>
<name>A0A316HJU8_9GAMM</name>
<dbReference type="Proteomes" id="UP000245812">
    <property type="component" value="Unassembled WGS sequence"/>
</dbReference>
<protein>
    <submittedName>
        <fullName evidence="2">ImpB/mucB/samB family protein</fullName>
    </submittedName>
</protein>
<keyword evidence="3" id="KW-1185">Reference proteome</keyword>
<dbReference type="Pfam" id="PF11799">
    <property type="entry name" value="IMS_C"/>
    <property type="match status" value="1"/>
</dbReference>
<dbReference type="Gene3D" id="3.30.1490.100">
    <property type="entry name" value="DNA polymerase, Y-family, little finger domain"/>
    <property type="match status" value="1"/>
</dbReference>
<dbReference type="AlphaFoldDB" id="A0A316HJU8"/>
<organism evidence="2 3">
    <name type="scientific">Fulvimonas soli</name>
    <dbReference type="NCBI Taxonomy" id="155197"/>
    <lineage>
        <taxon>Bacteria</taxon>
        <taxon>Pseudomonadati</taxon>
        <taxon>Pseudomonadota</taxon>
        <taxon>Gammaproteobacteria</taxon>
        <taxon>Lysobacterales</taxon>
        <taxon>Rhodanobacteraceae</taxon>
        <taxon>Fulvimonas</taxon>
    </lineage>
</organism>
<dbReference type="GO" id="GO:0006281">
    <property type="term" value="P:DNA repair"/>
    <property type="evidence" value="ECO:0007669"/>
    <property type="project" value="InterPro"/>
</dbReference>
<gene>
    <name evidence="2" type="ORF">C7456_1287</name>
</gene>